<dbReference type="FunFam" id="1.10.3210.10:FF:000026">
    <property type="entry name" value="Metal-dependent phosphohydrolase"/>
    <property type="match status" value="1"/>
</dbReference>
<dbReference type="AlphaFoldDB" id="A0A2X1BBD5"/>
<dbReference type="RefSeq" id="WP_112118762.1">
    <property type="nucleotide sequence ID" value="NZ_UAQE01000004.1"/>
</dbReference>
<dbReference type="InterPro" id="IPR003607">
    <property type="entry name" value="HD/PDEase_dom"/>
</dbReference>
<evidence type="ECO:0000259" key="1">
    <source>
        <dbReference type="SMART" id="SM00471"/>
    </source>
</evidence>
<dbReference type="EMBL" id="UAQE01000004">
    <property type="protein sequence ID" value="SPU39061.1"/>
    <property type="molecule type" value="Genomic_DNA"/>
</dbReference>
<dbReference type="GO" id="GO:0006203">
    <property type="term" value="P:dGTP catabolic process"/>
    <property type="evidence" value="ECO:0007669"/>
    <property type="project" value="TreeGrafter"/>
</dbReference>
<evidence type="ECO:0000313" key="2">
    <source>
        <dbReference type="EMBL" id="SPU39061.1"/>
    </source>
</evidence>
<dbReference type="Gene3D" id="1.10.3210.10">
    <property type="entry name" value="Hypothetical protein af1432"/>
    <property type="match status" value="1"/>
</dbReference>
<dbReference type="InterPro" id="IPR006674">
    <property type="entry name" value="HD_domain"/>
</dbReference>
<organism evidence="2 3">
    <name type="scientific">Lysinibacillus capsici</name>
    <dbReference type="NCBI Taxonomy" id="2115968"/>
    <lineage>
        <taxon>Bacteria</taxon>
        <taxon>Bacillati</taxon>
        <taxon>Bacillota</taxon>
        <taxon>Bacilli</taxon>
        <taxon>Bacillales</taxon>
        <taxon>Bacillaceae</taxon>
        <taxon>Lysinibacillus</taxon>
    </lineage>
</organism>
<dbReference type="EC" id="3.-.-.-" evidence="2"/>
<dbReference type="PANTHER" id="PTHR11373">
    <property type="entry name" value="DEOXYNUCLEOSIDE TRIPHOSPHATE TRIPHOSPHOHYDROLASE"/>
    <property type="match status" value="1"/>
</dbReference>
<dbReference type="PANTHER" id="PTHR11373:SF41">
    <property type="entry name" value="METAL-DEPENDENT PHOSPHOHYDROLASE"/>
    <property type="match status" value="1"/>
</dbReference>
<sequence>MLISDPLYGEFEIDGLLEELIVSKPVQRLKEIHQAGAGFLVNSRWTISRFEHSVGVMLLIRQLGGSLQEQVAGLLHDVSHTAFSHVVDVVLENEAEDYHEAIFMDVIKQSSIPAILEKYGYEVENILDTSRWSLLEQPAPALCADRIDYTLRDMYFYGNLALEDIQKFLQDLFVFQGKLCVKTIERAEWFVKIYYQEVLDFFLHPLNIYATSSLAHVLKLSLAKQILTLEDFLKTDHEVLQQMKASHDRDVQALVQQLHENVEVREEQENHDIHFRNKVRLIDPAIYHQQRLWKASEVSNYVKAMNVSALERFEQGVYVKIINEELS</sequence>
<dbReference type="Proteomes" id="UP000251431">
    <property type="component" value="Unassembled WGS sequence"/>
</dbReference>
<proteinExistence type="predicted"/>
<keyword evidence="2" id="KW-0378">Hydrolase</keyword>
<gene>
    <name evidence="2" type="ORF">NCTC7582_05039</name>
</gene>
<dbReference type="InterPro" id="IPR050135">
    <property type="entry name" value="dGTPase-like"/>
</dbReference>
<dbReference type="CDD" id="cd00077">
    <property type="entry name" value="HDc"/>
    <property type="match status" value="1"/>
</dbReference>
<dbReference type="Pfam" id="PF01966">
    <property type="entry name" value="HD"/>
    <property type="match status" value="1"/>
</dbReference>
<name>A0A2X1BBD5_9BACI</name>
<dbReference type="SUPFAM" id="SSF109604">
    <property type="entry name" value="HD-domain/PDEase-like"/>
    <property type="match status" value="1"/>
</dbReference>
<dbReference type="GO" id="GO:0008832">
    <property type="term" value="F:dGTPase activity"/>
    <property type="evidence" value="ECO:0007669"/>
    <property type="project" value="TreeGrafter"/>
</dbReference>
<dbReference type="SMART" id="SM00471">
    <property type="entry name" value="HDc"/>
    <property type="match status" value="1"/>
</dbReference>
<accession>A0A2X1BBD5</accession>
<evidence type="ECO:0000313" key="3">
    <source>
        <dbReference type="Proteomes" id="UP000251431"/>
    </source>
</evidence>
<reference evidence="2 3" key="1">
    <citation type="submission" date="2018-06" db="EMBL/GenBank/DDBJ databases">
        <authorList>
            <consortium name="Pathogen Informatics"/>
            <person name="Doyle S."/>
        </authorList>
    </citation>
    <scope>NUCLEOTIDE SEQUENCE [LARGE SCALE GENOMIC DNA]</scope>
    <source>
        <strain evidence="2 3">NCTC7582</strain>
    </source>
</reference>
<feature type="domain" description="HD/PDEase" evidence="1">
    <location>
        <begin position="45"/>
        <end position="159"/>
    </location>
</feature>
<protein>
    <submittedName>
        <fullName evidence="2">HD domain-containing protein</fullName>
        <ecNumber evidence="2">3.-.-.-</ecNumber>
    </submittedName>
</protein>